<keyword evidence="2" id="KW-1185">Reference proteome</keyword>
<accession>A0ABU0UC94</accession>
<dbReference type="EMBL" id="JAUTBA010000001">
    <property type="protein sequence ID" value="MDQ1152482.1"/>
    <property type="molecule type" value="Genomic_DNA"/>
</dbReference>
<proteinExistence type="predicted"/>
<organism evidence="1 2">
    <name type="scientific">Sphingobacterium zeae</name>
    <dbReference type="NCBI Taxonomy" id="1776859"/>
    <lineage>
        <taxon>Bacteria</taxon>
        <taxon>Pseudomonadati</taxon>
        <taxon>Bacteroidota</taxon>
        <taxon>Sphingobacteriia</taxon>
        <taxon>Sphingobacteriales</taxon>
        <taxon>Sphingobacteriaceae</taxon>
        <taxon>Sphingobacterium</taxon>
    </lineage>
</organism>
<dbReference type="Proteomes" id="UP001244640">
    <property type="component" value="Unassembled WGS sequence"/>
</dbReference>
<sequence length="70" mass="8138">MRTKLKQIEKSTRKANSYYDRVTCILKLILFSEIIENSKTLNTFDIGNHKKHGKANRFNSPIKTNEVLAK</sequence>
<reference evidence="1 2" key="1">
    <citation type="submission" date="2023-07" db="EMBL/GenBank/DDBJ databases">
        <title>Functional and genomic diversity of the sorghum phyllosphere microbiome.</title>
        <authorList>
            <person name="Shade A."/>
        </authorList>
    </citation>
    <scope>NUCLEOTIDE SEQUENCE [LARGE SCALE GENOMIC DNA]</scope>
    <source>
        <strain evidence="1 2">SORGH_AS_0892</strain>
    </source>
</reference>
<evidence type="ECO:0000313" key="1">
    <source>
        <dbReference type="EMBL" id="MDQ1152482.1"/>
    </source>
</evidence>
<name>A0ABU0UC94_9SPHI</name>
<protein>
    <submittedName>
        <fullName evidence="1">Uncharacterized protein</fullName>
    </submittedName>
</protein>
<gene>
    <name evidence="1" type="ORF">QE382_004466</name>
</gene>
<evidence type="ECO:0000313" key="2">
    <source>
        <dbReference type="Proteomes" id="UP001244640"/>
    </source>
</evidence>
<comment type="caution">
    <text evidence="1">The sequence shown here is derived from an EMBL/GenBank/DDBJ whole genome shotgun (WGS) entry which is preliminary data.</text>
</comment>